<dbReference type="InterPro" id="IPR000644">
    <property type="entry name" value="CBS_dom"/>
</dbReference>
<dbReference type="SUPFAM" id="SSF54631">
    <property type="entry name" value="CBS-domain pair"/>
    <property type="match status" value="1"/>
</dbReference>
<dbReference type="InterPro" id="IPR051257">
    <property type="entry name" value="Diverse_CBS-Domain"/>
</dbReference>
<reference evidence="6" key="1">
    <citation type="submission" date="2015-09" db="EMBL/GenBank/DDBJ databases">
        <authorList>
            <consortium name="Pathogen Informatics"/>
        </authorList>
    </citation>
    <scope>NUCLEOTIDE SEQUENCE [LARGE SCALE GENOMIC DNA]</scope>
    <source>
        <strain evidence="6">Lake Konstanz</strain>
    </source>
</reference>
<dbReference type="PROSITE" id="PS51371">
    <property type="entry name" value="CBS"/>
    <property type="match status" value="2"/>
</dbReference>
<evidence type="ECO:0000313" key="5">
    <source>
        <dbReference type="EMBL" id="CUG93247.1"/>
    </source>
</evidence>
<evidence type="ECO:0000259" key="4">
    <source>
        <dbReference type="PROSITE" id="PS51371"/>
    </source>
</evidence>
<dbReference type="Gene3D" id="3.10.580.10">
    <property type="entry name" value="CBS-domain"/>
    <property type="match status" value="2"/>
</dbReference>
<dbReference type="PANTHER" id="PTHR43080:SF2">
    <property type="entry name" value="CBS DOMAIN-CONTAINING PROTEIN"/>
    <property type="match status" value="1"/>
</dbReference>
<dbReference type="EMBL" id="CYKH01002133">
    <property type="protein sequence ID" value="CUG93247.1"/>
    <property type="molecule type" value="Genomic_DNA"/>
</dbReference>
<dbReference type="VEuPathDB" id="TriTrypDB:BSAL_41575"/>
<feature type="region of interest" description="Disordered" evidence="3">
    <location>
        <begin position="113"/>
        <end position="153"/>
    </location>
</feature>
<feature type="compositionally biased region" description="Low complexity" evidence="3">
    <location>
        <begin position="139"/>
        <end position="153"/>
    </location>
</feature>
<organism evidence="5 6">
    <name type="scientific">Bodo saltans</name>
    <name type="common">Flagellated protozoan</name>
    <dbReference type="NCBI Taxonomy" id="75058"/>
    <lineage>
        <taxon>Eukaryota</taxon>
        <taxon>Discoba</taxon>
        <taxon>Euglenozoa</taxon>
        <taxon>Kinetoplastea</taxon>
        <taxon>Metakinetoplastina</taxon>
        <taxon>Eubodonida</taxon>
        <taxon>Bodonidae</taxon>
        <taxon>Bodo</taxon>
    </lineage>
</organism>
<sequence length="247" mass="26961">MHLFRRTSGCRIPLCAIDVSRRTFLFRRGVGDGKGAFIGNFPVAAESDQKDFYNNVPFLLPDASAADASVFLQKYDVGCVPVLSNDSKELVGMFSERDLARAIAGLSFSNPRLPELPKETTPVGAHSHLPSRKKGSNNTPHVATPAPSSSSSTTTAVVDLVPINFHEIKVEDLMSKNVVSIIQGTSLSEALLIMDQNNIRHLAVVSAANQKQIVGLLSMRDIMHRHLKGESQATTEDFMQWVLKMSS</sequence>
<evidence type="ECO:0000313" key="6">
    <source>
        <dbReference type="Proteomes" id="UP000051952"/>
    </source>
</evidence>
<accession>A0A0S4JUX2</accession>
<feature type="domain" description="CBS" evidence="4">
    <location>
        <begin position="174"/>
        <end position="234"/>
    </location>
</feature>
<keyword evidence="1 2" id="KW-0129">CBS domain</keyword>
<dbReference type="Proteomes" id="UP000051952">
    <property type="component" value="Unassembled WGS sequence"/>
</dbReference>
<feature type="domain" description="CBS" evidence="4">
    <location>
        <begin position="52"/>
        <end position="115"/>
    </location>
</feature>
<dbReference type="PANTHER" id="PTHR43080">
    <property type="entry name" value="CBS DOMAIN-CONTAINING PROTEIN CBSX3, MITOCHONDRIAL"/>
    <property type="match status" value="1"/>
</dbReference>
<evidence type="ECO:0000256" key="3">
    <source>
        <dbReference type="SAM" id="MobiDB-lite"/>
    </source>
</evidence>
<gene>
    <name evidence="5" type="ORF">BSAL_41575</name>
</gene>
<dbReference type="InterPro" id="IPR046342">
    <property type="entry name" value="CBS_dom_sf"/>
</dbReference>
<dbReference type="SMART" id="SM00116">
    <property type="entry name" value="CBS"/>
    <property type="match status" value="2"/>
</dbReference>
<proteinExistence type="predicted"/>
<dbReference type="Pfam" id="PF00571">
    <property type="entry name" value="CBS"/>
    <property type="match status" value="2"/>
</dbReference>
<keyword evidence="6" id="KW-1185">Reference proteome</keyword>
<evidence type="ECO:0000256" key="1">
    <source>
        <dbReference type="ARBA" id="ARBA00023122"/>
    </source>
</evidence>
<evidence type="ECO:0000256" key="2">
    <source>
        <dbReference type="PROSITE-ProRule" id="PRU00703"/>
    </source>
</evidence>
<dbReference type="AlphaFoldDB" id="A0A0S4JUX2"/>
<protein>
    <recommendedName>
        <fullName evidence="4">CBS domain-containing protein</fullName>
    </recommendedName>
</protein>
<name>A0A0S4JUX2_BODSA</name>